<sequence>MVTSVALSLRERDVLTDKTQSGGETLASVSVSPFAAVETATRNVSGLGAQERQSRGNEMGKRQSRGNEMGKRQSRGNEMGNEKGERSRRYSLINQNVAM</sequence>
<reference evidence="2 3" key="1">
    <citation type="submission" date="2019-06" db="EMBL/GenBank/DDBJ databases">
        <title>A chromosome-scale genome assembly of the European perch, Perca fluviatilis.</title>
        <authorList>
            <person name="Roques C."/>
            <person name="Zahm M."/>
            <person name="Cabau C."/>
            <person name="Klopp C."/>
            <person name="Bouchez O."/>
            <person name="Donnadieu C."/>
            <person name="Kuhl H."/>
            <person name="Gislard M."/>
            <person name="Guendouz S."/>
            <person name="Journot L."/>
            <person name="Haffray P."/>
            <person name="Bestin A."/>
            <person name="Morvezen R."/>
            <person name="Feron R."/>
            <person name="Wen M."/>
            <person name="Jouanno E."/>
            <person name="Herpin A."/>
            <person name="Schartl M."/>
            <person name="Postlethwait J."/>
            <person name="Schaerlinger B."/>
            <person name="Chardard D."/>
            <person name="Lecocq T."/>
            <person name="Poncet C."/>
            <person name="Jaffrelo L."/>
            <person name="Lampietro C."/>
            <person name="Guiguen Y."/>
        </authorList>
    </citation>
    <scope>NUCLEOTIDE SEQUENCE [LARGE SCALE GENOMIC DNA]</scope>
    <source>
        <tissue evidence="2">Blood</tissue>
    </source>
</reference>
<comment type="caution">
    <text evidence="2">The sequence shown here is derived from an EMBL/GenBank/DDBJ whole genome shotgun (WGS) entry which is preliminary data.</text>
</comment>
<dbReference type="Proteomes" id="UP000465112">
    <property type="component" value="Chromosome 17"/>
</dbReference>
<evidence type="ECO:0000313" key="3">
    <source>
        <dbReference type="Proteomes" id="UP000465112"/>
    </source>
</evidence>
<organism evidence="2 3">
    <name type="scientific">Perca fluviatilis</name>
    <name type="common">European perch</name>
    <dbReference type="NCBI Taxonomy" id="8168"/>
    <lineage>
        <taxon>Eukaryota</taxon>
        <taxon>Metazoa</taxon>
        <taxon>Chordata</taxon>
        <taxon>Craniata</taxon>
        <taxon>Vertebrata</taxon>
        <taxon>Euteleostomi</taxon>
        <taxon>Actinopterygii</taxon>
        <taxon>Neopterygii</taxon>
        <taxon>Teleostei</taxon>
        <taxon>Neoteleostei</taxon>
        <taxon>Acanthomorphata</taxon>
        <taxon>Eupercaria</taxon>
        <taxon>Perciformes</taxon>
        <taxon>Percoidei</taxon>
        <taxon>Percidae</taxon>
        <taxon>Percinae</taxon>
        <taxon>Perca</taxon>
    </lineage>
</organism>
<protein>
    <submittedName>
        <fullName evidence="2">Uncharacterized protein</fullName>
    </submittedName>
</protein>
<keyword evidence="3" id="KW-1185">Reference proteome</keyword>
<evidence type="ECO:0000313" key="2">
    <source>
        <dbReference type="EMBL" id="KAF1377942.1"/>
    </source>
</evidence>
<dbReference type="EMBL" id="VHII01000017">
    <property type="protein sequence ID" value="KAF1377942.1"/>
    <property type="molecule type" value="Genomic_DNA"/>
</dbReference>
<dbReference type="AlphaFoldDB" id="A0A6A5EUS7"/>
<feature type="compositionally biased region" description="Basic and acidic residues" evidence="1">
    <location>
        <begin position="52"/>
        <end position="61"/>
    </location>
</feature>
<name>A0A6A5EUS7_PERFL</name>
<gene>
    <name evidence="2" type="ORF">PFLUV_G00206030</name>
</gene>
<feature type="region of interest" description="Disordered" evidence="1">
    <location>
        <begin position="42"/>
        <end position="99"/>
    </location>
</feature>
<proteinExistence type="predicted"/>
<accession>A0A6A5EUS7</accession>
<evidence type="ECO:0000256" key="1">
    <source>
        <dbReference type="SAM" id="MobiDB-lite"/>
    </source>
</evidence>